<sequence length="422" mass="47047">MKEYLPRIADIVLSDGLEAKGAVLIEGPKWCGKTTTALQKAKSVVYMQDPLDKEQNLALAELNPLQLLKGKTPRLIDEWQLAPKLWDAIRFDVDKRDEFNQFILTGSFVPADDMSNSHSGTGRITRMTMRPMSLFESKDSDGSVSLRSLFGSKNEISADSNISIEELAFLICRGGWPKAIGQSQRVALQQAFDYVDSIVNKDASRVDGIAKDPQRMKNLLHSYSRFIASDAKITTIRDDMVANDVDTLDYNTVYTYISALKKIFVVEDLPAWNPKLRSKTAIRTTDTRHFTDPSIATASLGIGPQDLLDDLQTMGLFFENLCIRDLRVFAEALDGNVYHYRDKTDLECDAVIHLRNGSFGLVEVKLGGSAIDTAAGNLLKLQERLDTNRMKHPSFLMILTGTKYAYTRKDGVHVVPIGCLGL</sequence>
<dbReference type="EMBL" id="CP094929">
    <property type="protein sequence ID" value="UOM51352.1"/>
    <property type="molecule type" value="Genomic_DNA"/>
</dbReference>
<protein>
    <submittedName>
        <fullName evidence="3">DUF4143 domain-containing protein</fullName>
    </submittedName>
</protein>
<accession>A0ABY4DBZ9</accession>
<dbReference type="Pfam" id="PF13173">
    <property type="entry name" value="AAA_14"/>
    <property type="match status" value="1"/>
</dbReference>
<organism evidence="3 4">
    <name type="scientific">Sphaerochaeta associata</name>
    <dbReference type="NCBI Taxonomy" id="1129264"/>
    <lineage>
        <taxon>Bacteria</taxon>
        <taxon>Pseudomonadati</taxon>
        <taxon>Spirochaetota</taxon>
        <taxon>Spirochaetia</taxon>
        <taxon>Spirochaetales</taxon>
        <taxon>Sphaerochaetaceae</taxon>
        <taxon>Sphaerochaeta</taxon>
    </lineage>
</organism>
<name>A0ABY4DBZ9_9SPIR</name>
<dbReference type="InterPro" id="IPR025420">
    <property type="entry name" value="DUF4143"/>
</dbReference>
<feature type="domain" description="AAA" evidence="1">
    <location>
        <begin position="21"/>
        <end position="136"/>
    </location>
</feature>
<evidence type="ECO:0000313" key="3">
    <source>
        <dbReference type="EMBL" id="UOM51352.1"/>
    </source>
</evidence>
<dbReference type="RefSeq" id="WP_244772724.1">
    <property type="nucleotide sequence ID" value="NZ_CP094929.1"/>
</dbReference>
<reference evidence="4" key="1">
    <citation type="journal article" date="2024" name="J Bioinform Genom">
        <title>Complete genome sequence of the type strain bacterium Sphaerochaeta associata GLS2t (VKM B-2742)t.</title>
        <authorList>
            <person name="Troshina O.Y."/>
            <person name="Tepeeva A.N."/>
            <person name="Arzamasceva V.O."/>
            <person name="Whitman W.B."/>
            <person name="Varghese N."/>
            <person name="Shapiro N."/>
            <person name="Woyke T."/>
            <person name="Kripides N.C."/>
            <person name="Vasilenko O.V."/>
        </authorList>
    </citation>
    <scope>NUCLEOTIDE SEQUENCE [LARGE SCALE GENOMIC DNA]</scope>
    <source>
        <strain evidence="4">GLS2T</strain>
    </source>
</reference>
<proteinExistence type="predicted"/>
<dbReference type="PANTHER" id="PTHR43566:SF2">
    <property type="entry name" value="DUF4143 DOMAIN-CONTAINING PROTEIN"/>
    <property type="match status" value="1"/>
</dbReference>
<dbReference type="SUPFAM" id="SSF52540">
    <property type="entry name" value="P-loop containing nucleoside triphosphate hydrolases"/>
    <property type="match status" value="1"/>
</dbReference>
<feature type="domain" description="DUF4143" evidence="2">
    <location>
        <begin position="201"/>
        <end position="366"/>
    </location>
</feature>
<dbReference type="InterPro" id="IPR027417">
    <property type="entry name" value="P-loop_NTPase"/>
</dbReference>
<dbReference type="PANTHER" id="PTHR43566">
    <property type="entry name" value="CONSERVED PROTEIN"/>
    <property type="match status" value="1"/>
</dbReference>
<gene>
    <name evidence="3" type="ORF">MUG09_01020</name>
</gene>
<evidence type="ECO:0000259" key="2">
    <source>
        <dbReference type="Pfam" id="PF13635"/>
    </source>
</evidence>
<dbReference type="Pfam" id="PF13635">
    <property type="entry name" value="DUF4143"/>
    <property type="match status" value="1"/>
</dbReference>
<dbReference type="InterPro" id="IPR041682">
    <property type="entry name" value="AAA_14"/>
</dbReference>
<evidence type="ECO:0000313" key="4">
    <source>
        <dbReference type="Proteomes" id="UP000829708"/>
    </source>
</evidence>
<dbReference type="Proteomes" id="UP000829708">
    <property type="component" value="Chromosome"/>
</dbReference>
<evidence type="ECO:0000259" key="1">
    <source>
        <dbReference type="Pfam" id="PF13173"/>
    </source>
</evidence>
<keyword evidence="4" id="KW-1185">Reference proteome</keyword>